<name>A0ACB7S5U6_HYAAI</name>
<protein>
    <submittedName>
        <fullName evidence="1">Uncharacterized protein</fullName>
    </submittedName>
</protein>
<proteinExistence type="predicted"/>
<dbReference type="Proteomes" id="UP000821845">
    <property type="component" value="Chromosome 6"/>
</dbReference>
<gene>
    <name evidence="1" type="ORF">HPB50_026813</name>
</gene>
<comment type="caution">
    <text evidence="1">The sequence shown here is derived from an EMBL/GenBank/DDBJ whole genome shotgun (WGS) entry which is preliminary data.</text>
</comment>
<accession>A0ACB7S5U6</accession>
<evidence type="ECO:0000313" key="1">
    <source>
        <dbReference type="EMBL" id="KAH6929331.1"/>
    </source>
</evidence>
<dbReference type="EMBL" id="CM023486">
    <property type="protein sequence ID" value="KAH6929331.1"/>
    <property type="molecule type" value="Genomic_DNA"/>
</dbReference>
<keyword evidence="2" id="KW-1185">Reference proteome</keyword>
<reference evidence="1" key="1">
    <citation type="submission" date="2020-05" db="EMBL/GenBank/DDBJ databases">
        <title>Large-scale comparative analyses of tick genomes elucidate their genetic diversity and vector capacities.</title>
        <authorList>
            <person name="Jia N."/>
            <person name="Wang J."/>
            <person name="Shi W."/>
            <person name="Du L."/>
            <person name="Sun Y."/>
            <person name="Zhan W."/>
            <person name="Jiang J."/>
            <person name="Wang Q."/>
            <person name="Zhang B."/>
            <person name="Ji P."/>
            <person name="Sakyi L.B."/>
            <person name="Cui X."/>
            <person name="Yuan T."/>
            <person name="Jiang B."/>
            <person name="Yang W."/>
            <person name="Lam T.T.-Y."/>
            <person name="Chang Q."/>
            <person name="Ding S."/>
            <person name="Wang X."/>
            <person name="Zhu J."/>
            <person name="Ruan X."/>
            <person name="Zhao L."/>
            <person name="Wei J."/>
            <person name="Que T."/>
            <person name="Du C."/>
            <person name="Cheng J."/>
            <person name="Dai P."/>
            <person name="Han X."/>
            <person name="Huang E."/>
            <person name="Gao Y."/>
            <person name="Liu J."/>
            <person name="Shao H."/>
            <person name="Ye R."/>
            <person name="Li L."/>
            <person name="Wei W."/>
            <person name="Wang X."/>
            <person name="Wang C."/>
            <person name="Yang T."/>
            <person name="Huo Q."/>
            <person name="Li W."/>
            <person name="Guo W."/>
            <person name="Chen H."/>
            <person name="Zhou L."/>
            <person name="Ni X."/>
            <person name="Tian J."/>
            <person name="Zhou Y."/>
            <person name="Sheng Y."/>
            <person name="Liu T."/>
            <person name="Pan Y."/>
            <person name="Xia L."/>
            <person name="Li J."/>
            <person name="Zhao F."/>
            <person name="Cao W."/>
        </authorList>
    </citation>
    <scope>NUCLEOTIDE SEQUENCE</scope>
    <source>
        <strain evidence="1">Hyas-2018</strain>
    </source>
</reference>
<sequence length="298" mass="33841">MEPLSDQRADSYLSYLGLSKSKPTLEYLDELIKVHLERVTFENLDVLLNRRVSLDAEAVLLKVTGRGRGGYCYELNSIFGRLLKALGYGVHLRAARLRLGIPDDSAQRTRLSHMVLLVELADGECFIVDVGMAQCGLYRALPLVGDAAPFRVRKLGATNNAFEVSVPREDGGWKVFYVVEPYDLDWLDFGVLNWYSSTHPDSSMRRLLLAGRRSPHGDGCWVRLVNDRFVRWSPKGGVVERRVMLDENDILEILRTEFGLNLSTADDVAPLRVRLREMFGSWRLGQDLFLKKLLWPEG</sequence>
<evidence type="ECO:0000313" key="2">
    <source>
        <dbReference type="Proteomes" id="UP000821845"/>
    </source>
</evidence>
<organism evidence="1 2">
    <name type="scientific">Hyalomma asiaticum</name>
    <name type="common">Tick</name>
    <dbReference type="NCBI Taxonomy" id="266040"/>
    <lineage>
        <taxon>Eukaryota</taxon>
        <taxon>Metazoa</taxon>
        <taxon>Ecdysozoa</taxon>
        <taxon>Arthropoda</taxon>
        <taxon>Chelicerata</taxon>
        <taxon>Arachnida</taxon>
        <taxon>Acari</taxon>
        <taxon>Parasitiformes</taxon>
        <taxon>Ixodida</taxon>
        <taxon>Ixodoidea</taxon>
        <taxon>Ixodidae</taxon>
        <taxon>Hyalomminae</taxon>
        <taxon>Hyalomma</taxon>
    </lineage>
</organism>